<proteinExistence type="predicted"/>
<dbReference type="Gramene" id="CDP22235">
    <property type="protein sequence ID" value="CDP22235"/>
    <property type="gene ID" value="GSCOC_T00000576001"/>
</dbReference>
<keyword evidence="1" id="KW-0808">Transferase</keyword>
<evidence type="ECO:0000313" key="5">
    <source>
        <dbReference type="Proteomes" id="UP000295252"/>
    </source>
</evidence>
<dbReference type="STRING" id="49390.A0A068VNA6"/>
<evidence type="ECO:0000313" key="4">
    <source>
        <dbReference type="EMBL" id="CDP22235.1"/>
    </source>
</evidence>
<dbReference type="PhylomeDB" id="A0A068VNA6"/>
<dbReference type="Proteomes" id="UP000295252">
    <property type="component" value="Unassembled WGS sequence"/>
</dbReference>
<dbReference type="PANTHER" id="PTHR47989">
    <property type="entry name" value="OS01G0750732 PROTEIN"/>
    <property type="match status" value="1"/>
</dbReference>
<reference evidence="5" key="1">
    <citation type="journal article" date="2014" name="Science">
        <title>The coffee genome provides insight into the convergent evolution of caffeine biosynthesis.</title>
        <authorList>
            <person name="Denoeud F."/>
            <person name="Carretero-Paulet L."/>
            <person name="Dereeper A."/>
            <person name="Droc G."/>
            <person name="Guyot R."/>
            <person name="Pietrella M."/>
            <person name="Zheng C."/>
            <person name="Alberti A."/>
            <person name="Anthony F."/>
            <person name="Aprea G."/>
            <person name="Aury J.M."/>
            <person name="Bento P."/>
            <person name="Bernard M."/>
            <person name="Bocs S."/>
            <person name="Campa C."/>
            <person name="Cenci A."/>
            <person name="Combes M.C."/>
            <person name="Crouzillat D."/>
            <person name="Da Silva C."/>
            <person name="Daddiego L."/>
            <person name="De Bellis F."/>
            <person name="Dussert S."/>
            <person name="Garsmeur O."/>
            <person name="Gayraud T."/>
            <person name="Guignon V."/>
            <person name="Jahn K."/>
            <person name="Jamilloux V."/>
            <person name="Joet T."/>
            <person name="Labadie K."/>
            <person name="Lan T."/>
            <person name="Leclercq J."/>
            <person name="Lepelley M."/>
            <person name="Leroy T."/>
            <person name="Li L.T."/>
            <person name="Librado P."/>
            <person name="Lopez L."/>
            <person name="Munoz A."/>
            <person name="Noel B."/>
            <person name="Pallavicini A."/>
            <person name="Perrotta G."/>
            <person name="Poncet V."/>
            <person name="Pot D."/>
            <person name="Priyono X."/>
            <person name="Rigoreau M."/>
            <person name="Rouard M."/>
            <person name="Rozas J."/>
            <person name="Tranchant-Dubreuil C."/>
            <person name="VanBuren R."/>
            <person name="Zhang Q."/>
            <person name="Andrade A.C."/>
            <person name="Argout X."/>
            <person name="Bertrand B."/>
            <person name="de Kochko A."/>
            <person name="Graziosi G."/>
            <person name="Henry R.J."/>
            <person name="Jayarama X."/>
            <person name="Ming R."/>
            <person name="Nagai C."/>
            <person name="Rounsley S."/>
            <person name="Sankoff D."/>
            <person name="Giuliano G."/>
            <person name="Albert V.A."/>
            <person name="Wincker P."/>
            <person name="Lashermes P."/>
        </authorList>
    </citation>
    <scope>NUCLEOTIDE SEQUENCE [LARGE SCALE GENOMIC DNA]</scope>
    <source>
        <strain evidence="5">cv. DH200-94</strain>
    </source>
</reference>
<accession>A0A068VNA6</accession>
<keyword evidence="2" id="KW-0547">Nucleotide-binding</keyword>
<dbReference type="PANTHER" id="PTHR47989:SF62">
    <property type="entry name" value="OS05G0423500 PROTEIN"/>
    <property type="match status" value="1"/>
</dbReference>
<protein>
    <submittedName>
        <fullName evidence="4">DH200=94 genomic scaffold, scaffold_12602</fullName>
    </submittedName>
</protein>
<name>A0A068VNA6_COFCA</name>
<dbReference type="SUPFAM" id="SSF56112">
    <property type="entry name" value="Protein kinase-like (PK-like)"/>
    <property type="match status" value="1"/>
</dbReference>
<dbReference type="EMBL" id="HG751686">
    <property type="protein sequence ID" value="CDP22235.1"/>
    <property type="molecule type" value="Genomic_DNA"/>
</dbReference>
<keyword evidence="1" id="KW-0723">Serine/threonine-protein kinase</keyword>
<dbReference type="OMA" id="EKSHVHT"/>
<gene>
    <name evidence="4" type="ORF">GSCOC_T00000576001</name>
</gene>
<dbReference type="InterPro" id="IPR011009">
    <property type="entry name" value="Kinase-like_dom_sf"/>
</dbReference>
<organism evidence="4 5">
    <name type="scientific">Coffea canephora</name>
    <name type="common">Robusta coffee</name>
    <dbReference type="NCBI Taxonomy" id="49390"/>
    <lineage>
        <taxon>Eukaryota</taxon>
        <taxon>Viridiplantae</taxon>
        <taxon>Streptophyta</taxon>
        <taxon>Embryophyta</taxon>
        <taxon>Tracheophyta</taxon>
        <taxon>Spermatophyta</taxon>
        <taxon>Magnoliopsida</taxon>
        <taxon>eudicotyledons</taxon>
        <taxon>Gunneridae</taxon>
        <taxon>Pentapetalae</taxon>
        <taxon>asterids</taxon>
        <taxon>lamiids</taxon>
        <taxon>Gentianales</taxon>
        <taxon>Rubiaceae</taxon>
        <taxon>Ixoroideae</taxon>
        <taxon>Gardenieae complex</taxon>
        <taxon>Bertiereae - Coffeeae clade</taxon>
        <taxon>Coffeeae</taxon>
        <taxon>Coffea</taxon>
    </lineage>
</organism>
<dbReference type="GO" id="GO:0005524">
    <property type="term" value="F:ATP binding"/>
    <property type="evidence" value="ECO:0007669"/>
    <property type="project" value="UniProtKB-KW"/>
</dbReference>
<dbReference type="Gene3D" id="1.10.510.10">
    <property type="entry name" value="Transferase(Phosphotransferase) domain 1"/>
    <property type="match status" value="1"/>
</dbReference>
<dbReference type="AlphaFoldDB" id="A0A068VNA6"/>
<evidence type="ECO:0000256" key="1">
    <source>
        <dbReference type="ARBA" id="ARBA00022527"/>
    </source>
</evidence>
<evidence type="ECO:0000256" key="3">
    <source>
        <dbReference type="ARBA" id="ARBA00022840"/>
    </source>
</evidence>
<evidence type="ECO:0000256" key="2">
    <source>
        <dbReference type="ARBA" id="ARBA00022741"/>
    </source>
</evidence>
<feature type="non-terminal residue" evidence="4">
    <location>
        <position position="1"/>
    </location>
</feature>
<keyword evidence="1" id="KW-0418">Kinase</keyword>
<keyword evidence="5" id="KW-1185">Reference proteome</keyword>
<sequence>THYITGIARTGEAPFVAQFNQDGFSHFSTRVAGTLSYVSLEYASYGQLTEKSHVHTVGSVLLQLLSGKEAVISINKDHQALLLTDWHSQL</sequence>
<dbReference type="InParanoid" id="A0A068VNA6"/>
<dbReference type="GO" id="GO:0004674">
    <property type="term" value="F:protein serine/threonine kinase activity"/>
    <property type="evidence" value="ECO:0007669"/>
    <property type="project" value="UniProtKB-KW"/>
</dbReference>
<keyword evidence="3" id="KW-0067">ATP-binding</keyword>